<keyword evidence="1" id="KW-0472">Membrane</keyword>
<dbReference type="PANTHER" id="PTHR35531">
    <property type="entry name" value="INNER MEMBRANE PROTEIN YBCI-RELATED"/>
    <property type="match status" value="1"/>
</dbReference>
<evidence type="ECO:0000313" key="2">
    <source>
        <dbReference type="EMBL" id="MBK1632648.1"/>
    </source>
</evidence>
<keyword evidence="1" id="KW-1133">Transmembrane helix</keyword>
<comment type="caution">
    <text evidence="2">The sequence shown here is derived from an EMBL/GenBank/DDBJ whole genome shotgun (WGS) entry which is preliminary data.</text>
</comment>
<accession>A0ABS1CLC3</accession>
<evidence type="ECO:0008006" key="4">
    <source>
        <dbReference type="Google" id="ProtNLM"/>
    </source>
</evidence>
<dbReference type="Pfam" id="PF04307">
    <property type="entry name" value="YdjM"/>
    <property type="match status" value="1"/>
</dbReference>
<gene>
    <name evidence="2" type="ORF">CKO31_18250</name>
</gene>
<dbReference type="PANTHER" id="PTHR35531:SF1">
    <property type="entry name" value="INNER MEMBRANE PROTEIN YBCI-RELATED"/>
    <property type="match status" value="1"/>
</dbReference>
<feature type="transmembrane region" description="Helical" evidence="1">
    <location>
        <begin position="141"/>
        <end position="159"/>
    </location>
</feature>
<protein>
    <recommendedName>
        <fullName evidence="4">Metal-dependent hydrolase</fullName>
    </recommendedName>
</protein>
<dbReference type="InterPro" id="IPR007404">
    <property type="entry name" value="YdjM-like"/>
</dbReference>
<dbReference type="RefSeq" id="WP_200240388.1">
    <property type="nucleotide sequence ID" value="NZ_NRRV01000053.1"/>
</dbReference>
<evidence type="ECO:0000256" key="1">
    <source>
        <dbReference type="SAM" id="Phobius"/>
    </source>
</evidence>
<dbReference type="Proteomes" id="UP000748752">
    <property type="component" value="Unassembled WGS sequence"/>
</dbReference>
<reference evidence="2 3" key="1">
    <citation type="journal article" date="2020" name="Microorganisms">
        <title>Osmotic Adaptation and Compatible Solute Biosynthesis of Phototrophic Bacteria as Revealed from Genome Analyses.</title>
        <authorList>
            <person name="Imhoff J.F."/>
            <person name="Rahn T."/>
            <person name="Kunzel S."/>
            <person name="Keller A."/>
            <person name="Neulinger S.C."/>
        </authorList>
    </citation>
    <scope>NUCLEOTIDE SEQUENCE [LARGE SCALE GENOMIC DNA]</scope>
    <source>
        <strain evidence="2 3">DSM 6210</strain>
    </source>
</reference>
<sequence>MLVPSHLAAAHAAYLGACLATAQQPQPAEALVALGGALIPDLDSPQSYAGRVLPPFSGWIERNFGHRTVTHALLTQAAVGLAAWWLLPPGFFMALMAGWVSHSFADMMTPSGVCWFWPSRVRCVLPGNPRFRLDIMGGGELGFVIVMALASVLMMPLAATGKGSAGLIRAALGQLEAARQEYDRDKGSWAFEVELRGRDNATFADVSGRYPVRGPWRETGLILDTDDGPVSLCTGSTCDWYADHAAIERAGRQDTTATPVEAQVLPVGVLAGRVQPLTEQGSVYLLGSALVGPGVKPDPPTLEVAGEVLRFVYAGPAALERLRGRTLREVELTIQTRHAPGAVVAEPAPPEPSAPEVHPLLRRYWVEPTAAPPR</sequence>
<feature type="transmembrane region" description="Helical" evidence="1">
    <location>
        <begin position="82"/>
        <end position="100"/>
    </location>
</feature>
<organism evidence="2 3">
    <name type="scientific">Thiohalocapsa halophila</name>
    <dbReference type="NCBI Taxonomy" id="69359"/>
    <lineage>
        <taxon>Bacteria</taxon>
        <taxon>Pseudomonadati</taxon>
        <taxon>Pseudomonadota</taxon>
        <taxon>Gammaproteobacteria</taxon>
        <taxon>Chromatiales</taxon>
        <taxon>Chromatiaceae</taxon>
        <taxon>Thiohalocapsa</taxon>
    </lineage>
</organism>
<keyword evidence="1" id="KW-0812">Transmembrane</keyword>
<name>A0ABS1CLC3_9GAMM</name>
<dbReference type="EMBL" id="NRRV01000053">
    <property type="protein sequence ID" value="MBK1632648.1"/>
    <property type="molecule type" value="Genomic_DNA"/>
</dbReference>
<keyword evidence="3" id="KW-1185">Reference proteome</keyword>
<evidence type="ECO:0000313" key="3">
    <source>
        <dbReference type="Proteomes" id="UP000748752"/>
    </source>
</evidence>
<proteinExistence type="predicted"/>